<dbReference type="CDD" id="cd22162">
    <property type="entry name" value="F-box_AtSKIP3-like"/>
    <property type="match status" value="1"/>
</dbReference>
<dbReference type="Pfam" id="PF00646">
    <property type="entry name" value="F-box"/>
    <property type="match status" value="1"/>
</dbReference>
<proteinExistence type="predicted"/>
<sequence>MDYFGLLAEGILSEILSFTSPEDTARLSVSSRGFKSAAESDVVWEKFLPSDYQHIISKSNSLLLGSLSKKEVYFSLCDSPILTDGGKLSFSLDKKTGKKCFMVSARELGISWGETPYYWEWSSHPDSRFPEVAKLRFVCWLDMRGKIETRMLSKRTKYVVYLVFKLADGFYGLETANAFVRFVDCESNNDTEERAIVVSLSRREGPSEKPSKRRVDGWMEIEMGNFFNDAGEDGDVEARLMEIRRLFAKGGLIVQGMEFRPE</sequence>
<organism evidence="2 3">
    <name type="scientific">Anisodus tanguticus</name>
    <dbReference type="NCBI Taxonomy" id="243964"/>
    <lineage>
        <taxon>Eukaryota</taxon>
        <taxon>Viridiplantae</taxon>
        <taxon>Streptophyta</taxon>
        <taxon>Embryophyta</taxon>
        <taxon>Tracheophyta</taxon>
        <taxon>Spermatophyta</taxon>
        <taxon>Magnoliopsida</taxon>
        <taxon>eudicotyledons</taxon>
        <taxon>Gunneridae</taxon>
        <taxon>Pentapetalae</taxon>
        <taxon>asterids</taxon>
        <taxon>lamiids</taxon>
        <taxon>Solanales</taxon>
        <taxon>Solanaceae</taxon>
        <taxon>Solanoideae</taxon>
        <taxon>Hyoscyameae</taxon>
        <taxon>Anisodus</taxon>
    </lineage>
</organism>
<evidence type="ECO:0000313" key="3">
    <source>
        <dbReference type="Proteomes" id="UP001291623"/>
    </source>
</evidence>
<evidence type="ECO:0000259" key="1">
    <source>
        <dbReference type="Pfam" id="PF00646"/>
    </source>
</evidence>
<accession>A0AAE1ST09</accession>
<dbReference type="AlphaFoldDB" id="A0AAE1ST09"/>
<dbReference type="SUPFAM" id="SSF81383">
    <property type="entry name" value="F-box domain"/>
    <property type="match status" value="1"/>
</dbReference>
<reference evidence="2" key="1">
    <citation type="submission" date="2023-12" db="EMBL/GenBank/DDBJ databases">
        <title>Genome assembly of Anisodus tanguticus.</title>
        <authorList>
            <person name="Wang Y.-J."/>
        </authorList>
    </citation>
    <scope>NUCLEOTIDE SEQUENCE</scope>
    <source>
        <strain evidence="2">KB-2021</strain>
        <tissue evidence="2">Leaf</tissue>
    </source>
</reference>
<gene>
    <name evidence="2" type="ORF">RND71_004858</name>
</gene>
<comment type="caution">
    <text evidence="2">The sequence shown here is derived from an EMBL/GenBank/DDBJ whole genome shotgun (WGS) entry which is preliminary data.</text>
</comment>
<evidence type="ECO:0000313" key="2">
    <source>
        <dbReference type="EMBL" id="KAK4374181.1"/>
    </source>
</evidence>
<dbReference type="InterPro" id="IPR001810">
    <property type="entry name" value="F-box_dom"/>
</dbReference>
<dbReference type="PANTHER" id="PTHR32278:SF129">
    <property type="entry name" value="F-BOX PROTEIN PP2-B10-LIKE"/>
    <property type="match status" value="1"/>
</dbReference>
<keyword evidence="3" id="KW-1185">Reference proteome</keyword>
<dbReference type="InterPro" id="IPR036047">
    <property type="entry name" value="F-box-like_dom_sf"/>
</dbReference>
<feature type="domain" description="F-box" evidence="1">
    <location>
        <begin position="11"/>
        <end position="45"/>
    </location>
</feature>
<dbReference type="Pfam" id="PF14299">
    <property type="entry name" value="PP2"/>
    <property type="match status" value="1"/>
</dbReference>
<dbReference type="PANTHER" id="PTHR32278">
    <property type="entry name" value="F-BOX DOMAIN-CONTAINING PROTEIN"/>
    <property type="match status" value="1"/>
</dbReference>
<protein>
    <recommendedName>
        <fullName evidence="1">F-box domain-containing protein</fullName>
    </recommendedName>
</protein>
<dbReference type="InterPro" id="IPR025886">
    <property type="entry name" value="PP2-like"/>
</dbReference>
<dbReference type="Proteomes" id="UP001291623">
    <property type="component" value="Unassembled WGS sequence"/>
</dbReference>
<name>A0AAE1ST09_9SOLA</name>
<dbReference type="EMBL" id="JAVYJV010000003">
    <property type="protein sequence ID" value="KAK4374181.1"/>
    <property type="molecule type" value="Genomic_DNA"/>
</dbReference>